<dbReference type="Proteomes" id="UP000641932">
    <property type="component" value="Unassembled WGS sequence"/>
</dbReference>
<reference evidence="4" key="2">
    <citation type="submission" date="2020-09" db="EMBL/GenBank/DDBJ databases">
        <authorList>
            <person name="Sun Q."/>
            <person name="Zhou Y."/>
        </authorList>
    </citation>
    <scope>NUCLEOTIDE SEQUENCE</scope>
    <source>
        <strain evidence="4">CGMCC 4.7201</strain>
    </source>
</reference>
<name>A0A917ZLL4_9ACTN</name>
<dbReference type="EMBL" id="BMMS01000007">
    <property type="protein sequence ID" value="GGO85942.1"/>
    <property type="molecule type" value="Genomic_DNA"/>
</dbReference>
<proteinExistence type="predicted"/>
<feature type="region of interest" description="Disordered" evidence="1">
    <location>
        <begin position="286"/>
        <end position="307"/>
    </location>
</feature>
<feature type="transmembrane region" description="Helical" evidence="2">
    <location>
        <begin position="21"/>
        <end position="40"/>
    </location>
</feature>
<evidence type="ECO:0000256" key="2">
    <source>
        <dbReference type="SAM" id="Phobius"/>
    </source>
</evidence>
<sequence>MRASSPTSSSGPRRQRSSGRWFRLVVGLSVTLGIAGYLLLHHLTSSVPEGCTVRASGEEVDLRLDQAANATTIAAVASSRGMPERAVAIAIATSMQESKLENITYGDRDSLGLFQQRPSQGWGTARQIMDPVYATNAFFTSLEKIPGYSRLPLTVAAQKVQKSGYPQAYAKHEAESAALAAALSGREPGALRCTVHSDQAGSAAAVPGDVSAVGKRVTQEFADSAGRGQRAGRTLSFPSSVRAARGAGDPAGDRHGWALAHWAVAHAKELRIERVAFRGRQWTAAKSDEGWRKSSANRSEPVSVAVGGASNADGVRISVVGK</sequence>
<feature type="domain" description="ARB-07466-like C-terminal" evidence="3">
    <location>
        <begin position="248"/>
        <end position="296"/>
    </location>
</feature>
<reference evidence="4" key="1">
    <citation type="journal article" date="2014" name="Int. J. Syst. Evol. Microbiol.">
        <title>Complete genome sequence of Corynebacterium casei LMG S-19264T (=DSM 44701T), isolated from a smear-ripened cheese.</title>
        <authorList>
            <consortium name="US DOE Joint Genome Institute (JGI-PGF)"/>
            <person name="Walter F."/>
            <person name="Albersmeier A."/>
            <person name="Kalinowski J."/>
            <person name="Ruckert C."/>
        </authorList>
    </citation>
    <scope>NUCLEOTIDE SEQUENCE</scope>
    <source>
        <strain evidence="4">CGMCC 4.7201</strain>
    </source>
</reference>
<keyword evidence="2" id="KW-0472">Membrane</keyword>
<dbReference type="InterPro" id="IPR058593">
    <property type="entry name" value="ARB_07466-like_C"/>
</dbReference>
<evidence type="ECO:0000313" key="4">
    <source>
        <dbReference type="EMBL" id="GGO85942.1"/>
    </source>
</evidence>
<keyword evidence="5" id="KW-1185">Reference proteome</keyword>
<evidence type="ECO:0000256" key="1">
    <source>
        <dbReference type="SAM" id="MobiDB-lite"/>
    </source>
</evidence>
<dbReference type="AlphaFoldDB" id="A0A917ZLL4"/>
<dbReference type="RefSeq" id="WP_189131278.1">
    <property type="nucleotide sequence ID" value="NZ_BMMS01000007.1"/>
</dbReference>
<protein>
    <recommendedName>
        <fullName evidence="3">ARB-07466-like C-terminal domain-containing protein</fullName>
    </recommendedName>
</protein>
<keyword evidence="2" id="KW-1133">Transmembrane helix</keyword>
<dbReference type="Pfam" id="PF26571">
    <property type="entry name" value="VldE"/>
    <property type="match status" value="1"/>
</dbReference>
<gene>
    <name evidence="4" type="ORF">GCM10012280_20900</name>
</gene>
<evidence type="ECO:0000259" key="3">
    <source>
        <dbReference type="Pfam" id="PF26571"/>
    </source>
</evidence>
<evidence type="ECO:0000313" key="5">
    <source>
        <dbReference type="Proteomes" id="UP000641932"/>
    </source>
</evidence>
<comment type="caution">
    <text evidence="4">The sequence shown here is derived from an EMBL/GenBank/DDBJ whole genome shotgun (WGS) entry which is preliminary data.</text>
</comment>
<organism evidence="4 5">
    <name type="scientific">Wenjunlia tyrosinilytica</name>
    <dbReference type="NCBI Taxonomy" id="1544741"/>
    <lineage>
        <taxon>Bacteria</taxon>
        <taxon>Bacillati</taxon>
        <taxon>Actinomycetota</taxon>
        <taxon>Actinomycetes</taxon>
        <taxon>Kitasatosporales</taxon>
        <taxon>Streptomycetaceae</taxon>
        <taxon>Wenjunlia</taxon>
    </lineage>
</organism>
<accession>A0A917ZLL4</accession>
<keyword evidence="2" id="KW-0812">Transmembrane</keyword>